<evidence type="ECO:0000256" key="7">
    <source>
        <dbReference type="ARBA" id="ARBA00022840"/>
    </source>
</evidence>
<evidence type="ECO:0000256" key="3">
    <source>
        <dbReference type="ARBA" id="ARBA00022553"/>
    </source>
</evidence>
<feature type="transmembrane region" description="Helical" evidence="9">
    <location>
        <begin position="182"/>
        <end position="201"/>
    </location>
</feature>
<dbReference type="InterPro" id="IPR003661">
    <property type="entry name" value="HisK_dim/P_dom"/>
</dbReference>
<dbReference type="InterPro" id="IPR003594">
    <property type="entry name" value="HATPase_dom"/>
</dbReference>
<dbReference type="PRINTS" id="PR00344">
    <property type="entry name" value="BCTRLSENSOR"/>
</dbReference>
<dbReference type="SMART" id="SM00388">
    <property type="entry name" value="HisKA"/>
    <property type="match status" value="1"/>
</dbReference>
<evidence type="ECO:0000313" key="11">
    <source>
        <dbReference type="EMBL" id="GFZ89039.1"/>
    </source>
</evidence>
<gene>
    <name evidence="11" type="ORF">GCM10008018_39040</name>
</gene>
<dbReference type="InterPro" id="IPR005467">
    <property type="entry name" value="His_kinase_dom"/>
</dbReference>
<reference evidence="12" key="1">
    <citation type="journal article" date="2019" name="Int. J. Syst. Evol. Microbiol.">
        <title>The Global Catalogue of Microorganisms (GCM) 10K type strain sequencing project: providing services to taxonomists for standard genome sequencing and annotation.</title>
        <authorList>
            <consortium name="The Broad Institute Genomics Platform"/>
            <consortium name="The Broad Institute Genome Sequencing Center for Infectious Disease"/>
            <person name="Wu L."/>
            <person name="Ma J."/>
        </authorList>
    </citation>
    <scope>NUCLEOTIDE SEQUENCE [LARGE SCALE GENOMIC DNA]</scope>
    <source>
        <strain evidence="12">CGMCC 1.15043</strain>
    </source>
</reference>
<evidence type="ECO:0000256" key="9">
    <source>
        <dbReference type="SAM" id="Phobius"/>
    </source>
</evidence>
<evidence type="ECO:0000256" key="1">
    <source>
        <dbReference type="ARBA" id="ARBA00000085"/>
    </source>
</evidence>
<keyword evidence="9" id="KW-0472">Membrane</keyword>
<accession>A0ABQ1EV99</accession>
<dbReference type="EMBL" id="BMHE01000020">
    <property type="protein sequence ID" value="GFZ89039.1"/>
    <property type="molecule type" value="Genomic_DNA"/>
</dbReference>
<dbReference type="Pfam" id="PF00512">
    <property type="entry name" value="HisKA"/>
    <property type="match status" value="1"/>
</dbReference>
<dbReference type="PANTHER" id="PTHR43065">
    <property type="entry name" value="SENSOR HISTIDINE KINASE"/>
    <property type="match status" value="1"/>
</dbReference>
<evidence type="ECO:0000259" key="10">
    <source>
        <dbReference type="PROSITE" id="PS50109"/>
    </source>
</evidence>
<keyword evidence="5" id="KW-0547">Nucleotide-binding</keyword>
<dbReference type="InterPro" id="IPR036890">
    <property type="entry name" value="HATPase_C_sf"/>
</dbReference>
<keyword evidence="6" id="KW-0418">Kinase</keyword>
<keyword evidence="8" id="KW-0902">Two-component regulatory system</keyword>
<dbReference type="SMART" id="SM00387">
    <property type="entry name" value="HATPase_c"/>
    <property type="match status" value="1"/>
</dbReference>
<keyword evidence="3" id="KW-0597">Phosphoprotein</keyword>
<keyword evidence="9" id="KW-1133">Transmembrane helix</keyword>
<dbReference type="EC" id="2.7.13.3" evidence="2"/>
<dbReference type="SUPFAM" id="SSF55874">
    <property type="entry name" value="ATPase domain of HSP90 chaperone/DNA topoisomerase II/histidine kinase"/>
    <property type="match status" value="1"/>
</dbReference>
<dbReference type="PANTHER" id="PTHR43065:SF10">
    <property type="entry name" value="PEROXIDE STRESS-ACTIVATED HISTIDINE KINASE MAK3"/>
    <property type="match status" value="1"/>
</dbReference>
<feature type="transmembrane region" description="Helical" evidence="9">
    <location>
        <begin position="31"/>
        <end position="52"/>
    </location>
</feature>
<keyword evidence="12" id="KW-1185">Reference proteome</keyword>
<protein>
    <recommendedName>
        <fullName evidence="2">histidine kinase</fullName>
        <ecNumber evidence="2">2.7.13.3</ecNumber>
    </recommendedName>
</protein>
<keyword evidence="4" id="KW-0808">Transferase</keyword>
<evidence type="ECO:0000256" key="4">
    <source>
        <dbReference type="ARBA" id="ARBA00022679"/>
    </source>
</evidence>
<evidence type="ECO:0000256" key="8">
    <source>
        <dbReference type="ARBA" id="ARBA00023012"/>
    </source>
</evidence>
<feature type="transmembrane region" description="Helical" evidence="9">
    <location>
        <begin position="6"/>
        <end position="24"/>
    </location>
</feature>
<dbReference type="InterPro" id="IPR004358">
    <property type="entry name" value="Sig_transdc_His_kin-like_C"/>
</dbReference>
<feature type="transmembrane region" description="Helical" evidence="9">
    <location>
        <begin position="152"/>
        <end position="170"/>
    </location>
</feature>
<evidence type="ECO:0000256" key="6">
    <source>
        <dbReference type="ARBA" id="ARBA00022777"/>
    </source>
</evidence>
<keyword evidence="7" id="KW-0067">ATP-binding</keyword>
<evidence type="ECO:0000256" key="5">
    <source>
        <dbReference type="ARBA" id="ARBA00022741"/>
    </source>
</evidence>
<feature type="domain" description="Histidine kinase" evidence="10">
    <location>
        <begin position="255"/>
        <end position="463"/>
    </location>
</feature>
<dbReference type="PROSITE" id="PS50109">
    <property type="entry name" value="HIS_KIN"/>
    <property type="match status" value="1"/>
</dbReference>
<organism evidence="11 12">
    <name type="scientific">Paenibacillus marchantiophytorum</name>
    <dbReference type="NCBI Taxonomy" id="1619310"/>
    <lineage>
        <taxon>Bacteria</taxon>
        <taxon>Bacillati</taxon>
        <taxon>Bacillota</taxon>
        <taxon>Bacilli</taxon>
        <taxon>Bacillales</taxon>
        <taxon>Paenibacillaceae</taxon>
        <taxon>Paenibacillus</taxon>
    </lineage>
</organism>
<dbReference type="Gene3D" id="1.10.287.130">
    <property type="match status" value="1"/>
</dbReference>
<feature type="transmembrane region" description="Helical" evidence="9">
    <location>
        <begin position="207"/>
        <end position="228"/>
    </location>
</feature>
<dbReference type="Gene3D" id="3.30.565.10">
    <property type="entry name" value="Histidine kinase-like ATPase, C-terminal domain"/>
    <property type="match status" value="1"/>
</dbReference>
<dbReference type="Proteomes" id="UP000615455">
    <property type="component" value="Unassembled WGS sequence"/>
</dbReference>
<evidence type="ECO:0000256" key="2">
    <source>
        <dbReference type="ARBA" id="ARBA00012438"/>
    </source>
</evidence>
<feature type="transmembrane region" description="Helical" evidence="9">
    <location>
        <begin position="101"/>
        <end position="119"/>
    </location>
</feature>
<keyword evidence="9" id="KW-0812">Transmembrane</keyword>
<comment type="catalytic activity">
    <reaction evidence="1">
        <text>ATP + protein L-histidine = ADP + protein N-phospho-L-histidine.</text>
        <dbReference type="EC" id="2.7.13.3"/>
    </reaction>
</comment>
<dbReference type="InterPro" id="IPR036097">
    <property type="entry name" value="HisK_dim/P_sf"/>
</dbReference>
<feature type="transmembrane region" description="Helical" evidence="9">
    <location>
        <begin position="72"/>
        <end position="89"/>
    </location>
</feature>
<comment type="caution">
    <text evidence="11">The sequence shown here is derived from an EMBL/GenBank/DDBJ whole genome shotgun (WGS) entry which is preliminary data.</text>
</comment>
<name>A0ABQ1EV99_9BACL</name>
<sequence length="472" mass="53944">MNFILMAAMSLVPLFLGMSCKLLFKTKLTNAMLVFMIFVSLWQLDVSVLYSVDILNKDVIFFLFKLFRIGSIMLPPAFLYVGYVILKYLSKEEAKWMNWIINKYTLFAYATWSLLIYLINWTDHGLLGLKNIEGFGSTVTVLYPVYGDLSSLFVNHIKLLIVSILLTLISSRKVTDKYVKNFLTLFSLTFLLTYMIGVLNLQAGTFIYSSQIAVMIFSIFIFFIFVHLSTKMIRETTQILKRKEKEEQVEITTSGLIHEISNPLTIMKGYSDLLSRNEQLDVQAKGMVSQIKIAGTHMNSIIKNYNQFIKSGKINPEDADVMEIIKESLVLTSIKIKEKNVFIDVNEQKSRIVKIDKDKMRQVFINLINNSIEAMDEKEQKTIKITIYASNNAMNIVFTDTGSGIPKNEWDRIFAPFHTTKEAGMGLGLSISQRILNSHGGYIEIVKSDEKGTEIKVTIPLIDYEQIMDVAR</sequence>
<dbReference type="SUPFAM" id="SSF47384">
    <property type="entry name" value="Homodimeric domain of signal transducing histidine kinase"/>
    <property type="match status" value="1"/>
</dbReference>
<proteinExistence type="predicted"/>
<dbReference type="Pfam" id="PF02518">
    <property type="entry name" value="HATPase_c"/>
    <property type="match status" value="1"/>
</dbReference>
<dbReference type="CDD" id="cd00082">
    <property type="entry name" value="HisKA"/>
    <property type="match status" value="1"/>
</dbReference>
<evidence type="ECO:0000313" key="12">
    <source>
        <dbReference type="Proteomes" id="UP000615455"/>
    </source>
</evidence>